<protein>
    <submittedName>
        <fullName evidence="2">Uncharacterized protein</fullName>
    </submittedName>
</protein>
<accession>A0ABU8RIF9</accession>
<organism evidence="2 3">
    <name type="scientific">Pseudokineococcus basanitobsidens</name>
    <dbReference type="NCBI Taxonomy" id="1926649"/>
    <lineage>
        <taxon>Bacteria</taxon>
        <taxon>Bacillati</taxon>
        <taxon>Actinomycetota</taxon>
        <taxon>Actinomycetes</taxon>
        <taxon>Kineosporiales</taxon>
        <taxon>Kineosporiaceae</taxon>
        <taxon>Pseudokineococcus</taxon>
    </lineage>
</organism>
<keyword evidence="3" id="KW-1185">Reference proteome</keyword>
<gene>
    <name evidence="2" type="ORF">WDZ17_05865</name>
</gene>
<evidence type="ECO:0000256" key="1">
    <source>
        <dbReference type="SAM" id="SignalP"/>
    </source>
</evidence>
<keyword evidence="1" id="KW-0732">Signal</keyword>
<dbReference type="Proteomes" id="UP001387100">
    <property type="component" value="Unassembled WGS sequence"/>
</dbReference>
<feature type="signal peptide" evidence="1">
    <location>
        <begin position="1"/>
        <end position="20"/>
    </location>
</feature>
<evidence type="ECO:0000313" key="3">
    <source>
        <dbReference type="Proteomes" id="UP001387100"/>
    </source>
</evidence>
<sequence length="352" mass="34983">MKLISALTAGTLIAAGGVVAVAPTAFSASGLTTRCNGTAAGVTVPGTLVVPRGAACDLTDVTVTGDVRVAAGADLVATTSSFQGRVTVAEDGFVGLVDTEAAGRVVSRQGFGVSLEGSTAESVVNRAVDGSDVLSVVYLEDGSAISGNVSSTTGELLLSSSSVGGSLTGDGTVYTDVIDSVVDGGLSVMDNAEGGVFCESEVYGDAMYTGNMSVLQLGADGPVEVCDMASVWGGDVTVSDNMAEILVDQNIVRGTLSGEGNDPAPTVGDSNRVRGGLGGQFAAPAEADAQVAPQELQKSVARMAASPMAAEVAEEPTVETVTERQADTVAQLDARQAKAEAKAVAAGPADLV</sequence>
<feature type="chain" id="PRO_5046591754" evidence="1">
    <location>
        <begin position="21"/>
        <end position="352"/>
    </location>
</feature>
<name>A0ABU8RIF9_9ACTN</name>
<reference evidence="2 3" key="1">
    <citation type="journal article" date="2017" name="Int. J. Syst. Evol. Microbiol.">
        <title>Pseudokineococcus basanitobsidens sp. nov., isolated from volcanic rock.</title>
        <authorList>
            <person name="Lee D.W."/>
            <person name="Park M.Y."/>
            <person name="Kim J.J."/>
            <person name="Kim B.S."/>
        </authorList>
    </citation>
    <scope>NUCLEOTIDE SEQUENCE [LARGE SCALE GENOMIC DNA]</scope>
    <source>
        <strain evidence="2 3">DSM 103726</strain>
    </source>
</reference>
<comment type="caution">
    <text evidence="2">The sequence shown here is derived from an EMBL/GenBank/DDBJ whole genome shotgun (WGS) entry which is preliminary data.</text>
</comment>
<dbReference type="EMBL" id="JBBIAA010000004">
    <property type="protein sequence ID" value="MEJ5944819.1"/>
    <property type="molecule type" value="Genomic_DNA"/>
</dbReference>
<evidence type="ECO:0000313" key="2">
    <source>
        <dbReference type="EMBL" id="MEJ5944819.1"/>
    </source>
</evidence>
<proteinExistence type="predicted"/>
<dbReference type="RefSeq" id="WP_339574201.1">
    <property type="nucleotide sequence ID" value="NZ_JBBIAA010000004.1"/>
</dbReference>